<evidence type="ECO:0000313" key="7">
    <source>
        <dbReference type="Proteomes" id="UP000702954"/>
    </source>
</evidence>
<organism evidence="5 6">
    <name type="scientific">Faecalimonas umbilicata</name>
    <dbReference type="NCBI Taxonomy" id="1912855"/>
    <lineage>
        <taxon>Bacteria</taxon>
        <taxon>Bacillati</taxon>
        <taxon>Bacillota</taxon>
        <taxon>Clostridia</taxon>
        <taxon>Lachnospirales</taxon>
        <taxon>Lachnospiraceae</taxon>
        <taxon>Faecalimonas</taxon>
    </lineage>
</organism>
<reference evidence="5 6" key="2">
    <citation type="submission" date="2019-03" db="EMBL/GenBank/DDBJ databases">
        <title>Genomic Encyclopedia of Type Strains, Phase IV (KMG-IV): sequencing the most valuable type-strain genomes for metagenomic binning, comparative biology and taxonomic classification.</title>
        <authorList>
            <person name="Goeker M."/>
        </authorList>
    </citation>
    <scope>NUCLEOTIDE SEQUENCE [LARGE SCALE GENOMIC DNA]</scope>
    <source>
        <strain evidence="5 6">DSM 103426</strain>
    </source>
</reference>
<dbReference type="PANTHER" id="PTHR35333:SF3">
    <property type="entry name" value="BETA-LACTAMASE-TYPE TRANSPEPTIDASE FOLD CONTAINING PROTEIN"/>
    <property type="match status" value="1"/>
</dbReference>
<keyword evidence="2" id="KW-0812">Transmembrane</keyword>
<name>A0A4R3JW39_9FIRM</name>
<protein>
    <submittedName>
        <fullName evidence="5">Beta-lactamase class A</fullName>
    </submittedName>
</protein>
<feature type="transmembrane region" description="Helical" evidence="2">
    <location>
        <begin position="12"/>
        <end position="34"/>
    </location>
</feature>
<keyword evidence="2" id="KW-1133">Transmembrane helix</keyword>
<evidence type="ECO:0000256" key="1">
    <source>
        <dbReference type="SAM" id="Coils"/>
    </source>
</evidence>
<proteinExistence type="predicted"/>
<dbReference type="Proteomes" id="UP000294613">
    <property type="component" value="Unassembled WGS sequence"/>
</dbReference>
<keyword evidence="1" id="KW-0175">Coiled coil</keyword>
<feature type="coiled-coil region" evidence="1">
    <location>
        <begin position="53"/>
        <end position="93"/>
    </location>
</feature>
<dbReference type="EMBL" id="SLZV01000001">
    <property type="protein sequence ID" value="TCS70329.1"/>
    <property type="molecule type" value="Genomic_DNA"/>
</dbReference>
<comment type="caution">
    <text evidence="5">The sequence shown here is derived from an EMBL/GenBank/DDBJ whole genome shotgun (WGS) entry which is preliminary data.</text>
</comment>
<accession>A0A4R3JW39</accession>
<feature type="domain" description="Beta-lactamase class A catalytic" evidence="3">
    <location>
        <begin position="167"/>
        <end position="307"/>
    </location>
</feature>
<dbReference type="SUPFAM" id="SSF56601">
    <property type="entry name" value="beta-lactamase/transpeptidase-like"/>
    <property type="match status" value="1"/>
</dbReference>
<keyword evidence="7" id="KW-1185">Reference proteome</keyword>
<dbReference type="Gene3D" id="3.40.710.10">
    <property type="entry name" value="DD-peptidase/beta-lactamase superfamily"/>
    <property type="match status" value="1"/>
</dbReference>
<dbReference type="Proteomes" id="UP000702954">
    <property type="component" value="Unassembled WGS sequence"/>
</dbReference>
<dbReference type="AlphaFoldDB" id="A0A4R3JW39"/>
<dbReference type="InterPro" id="IPR045155">
    <property type="entry name" value="Beta-lactam_cat"/>
</dbReference>
<dbReference type="RefSeq" id="WP_116441132.1">
    <property type="nucleotide sequence ID" value="NZ_BHEO01000002.1"/>
</dbReference>
<dbReference type="EMBL" id="BHEO01000002">
    <property type="protein sequence ID" value="GBU04050.1"/>
    <property type="molecule type" value="Genomic_DNA"/>
</dbReference>
<dbReference type="PANTHER" id="PTHR35333">
    <property type="entry name" value="BETA-LACTAMASE"/>
    <property type="match status" value="1"/>
</dbReference>
<keyword evidence="2" id="KW-0472">Membrane</keyword>
<evidence type="ECO:0000313" key="6">
    <source>
        <dbReference type="Proteomes" id="UP000294613"/>
    </source>
</evidence>
<evidence type="ECO:0000313" key="5">
    <source>
        <dbReference type="EMBL" id="TCS70329.1"/>
    </source>
</evidence>
<gene>
    <name evidence="5" type="ORF">EDD74_101180</name>
    <name evidence="4" type="ORF">FAEUMB_05910</name>
</gene>
<evidence type="ECO:0000256" key="2">
    <source>
        <dbReference type="SAM" id="Phobius"/>
    </source>
</evidence>
<evidence type="ECO:0000313" key="4">
    <source>
        <dbReference type="EMBL" id="GBU04050.1"/>
    </source>
</evidence>
<dbReference type="GO" id="GO:0030655">
    <property type="term" value="P:beta-lactam antibiotic catabolic process"/>
    <property type="evidence" value="ECO:0007669"/>
    <property type="project" value="InterPro"/>
</dbReference>
<reference evidence="4 7" key="1">
    <citation type="journal article" date="2018" name="Int. J. Syst. Evol. Microbiol.">
        <title>Draft Genome Sequence of Faecalimonas umbilicata JCM 30896T, an Acetate-Producing Bacterium Isolated from Human Feces.</title>
        <authorList>
            <person name="Sakamoto M."/>
            <person name="Ikeyama N."/>
            <person name="Yuki M."/>
            <person name="Ohkuma M."/>
        </authorList>
    </citation>
    <scope>NUCLEOTIDE SEQUENCE [LARGE SCALE GENOMIC DNA]</scope>
    <source>
        <strain evidence="4 7">EGH7</strain>
    </source>
</reference>
<dbReference type="InterPro" id="IPR000871">
    <property type="entry name" value="Beta-lactam_class-A"/>
</dbReference>
<evidence type="ECO:0000259" key="3">
    <source>
        <dbReference type="Pfam" id="PF13354"/>
    </source>
</evidence>
<dbReference type="Pfam" id="PF13354">
    <property type="entry name" value="Beta-lactamase2"/>
    <property type="match status" value="1"/>
</dbReference>
<dbReference type="GO" id="GO:0046677">
    <property type="term" value="P:response to antibiotic"/>
    <property type="evidence" value="ECO:0007669"/>
    <property type="project" value="InterPro"/>
</dbReference>
<sequence length="336" mass="37285">MKKRERGKGKKAGWIYSAVCVGMLLAVGTGWLFLESRCKEIEKQTQEIDAGAVLQKEERKEVLKRRQTLLEEKEEAEAKTRQEKQQMEEEVRAPLEMAAMEELIQNRIAERTALGEKWNVYMKQLSSGSFAVVGAEKQKAASLIKLYIMGAVYEQYDSLAAQYGAAELDRLLTAMITVSDNDAANELTRMLGGGEETAGMEQVNVYCQEKGYKDSSMGRMLLADSTLGENYTSAEDCGNFLFDVCQGRHPHAEQMLNLLKQQQRTGKIPAGIPEGVETGNKTGELADVENDAAIVWAGETPYILCVMADQLTDTQAAREKIVALSSEIYSQIKEGE</sequence>
<dbReference type="InterPro" id="IPR012338">
    <property type="entry name" value="Beta-lactam/transpept-like"/>
</dbReference>
<dbReference type="GO" id="GO:0008800">
    <property type="term" value="F:beta-lactamase activity"/>
    <property type="evidence" value="ECO:0007669"/>
    <property type="project" value="InterPro"/>
</dbReference>